<dbReference type="Pfam" id="PF08241">
    <property type="entry name" value="Methyltransf_11"/>
    <property type="match status" value="1"/>
</dbReference>
<dbReference type="GeneID" id="9690366"/>
<dbReference type="EMBL" id="GG663753">
    <property type="protein sequence ID" value="EEH50957.1"/>
    <property type="molecule type" value="Genomic_DNA"/>
</dbReference>
<dbReference type="InterPro" id="IPR029063">
    <property type="entry name" value="SAM-dependent_MTases_sf"/>
</dbReference>
<sequence length="419" mass="48913">MERTNEVPSYLYFRKYFRIITVIPSKILLRDIGHHALCRKRTGTGGAKVEHYSFYYCFRGVPFFWYDVPRREHLAVGNGKHAIEASSAEVYYTSVYWNDYEIVRRYMNRLATGDERVTWQDHLLRFRNGKPFKKALILSCGNGWVEAELFSKGVIESAVGVDINADLLTLARQRTVRSNLPFRYYLLDSNQVTTFPENGYDVVINHAALHHAAYIDRQARAVYRVLVENTGILVNFDYTGPHRNQYDEIEWDAMIKLNEKSLPKFRKERLRYPHLPTMLKLDPSEAIHSELIIPTLNRYFMPIWNRSINGGIAYELLTHNKNLAKFRGFDGSNLDAELKFHFHNIIAADEKHAHRRPNSSLFWYSVMQPKFNLSEGLLLNWSEEERVREEKAMNNGGIYYPVSSVAKRYQQNAPRLFGG</sequence>
<dbReference type="Proteomes" id="UP000001876">
    <property type="component" value="Unassembled WGS sequence"/>
</dbReference>
<proteinExistence type="predicted"/>
<reference evidence="2 3" key="1">
    <citation type="journal article" date="2009" name="Science">
        <title>Green evolution and dynamic adaptations revealed by genomes of the marine picoeukaryotes Micromonas.</title>
        <authorList>
            <person name="Worden A.Z."/>
            <person name="Lee J.H."/>
            <person name="Mock T."/>
            <person name="Rouze P."/>
            <person name="Simmons M.P."/>
            <person name="Aerts A.L."/>
            <person name="Allen A.E."/>
            <person name="Cuvelier M.L."/>
            <person name="Derelle E."/>
            <person name="Everett M.V."/>
            <person name="Foulon E."/>
            <person name="Grimwood J."/>
            <person name="Gundlach H."/>
            <person name="Henrissat B."/>
            <person name="Napoli C."/>
            <person name="McDonald S.M."/>
            <person name="Parker M.S."/>
            <person name="Rombauts S."/>
            <person name="Salamov A."/>
            <person name="Von Dassow P."/>
            <person name="Badger J.H."/>
            <person name="Coutinho P.M."/>
            <person name="Demir E."/>
            <person name="Dubchak I."/>
            <person name="Gentemann C."/>
            <person name="Eikrem W."/>
            <person name="Gready J.E."/>
            <person name="John U."/>
            <person name="Lanier W."/>
            <person name="Lindquist E.A."/>
            <person name="Lucas S."/>
            <person name="Mayer K.F."/>
            <person name="Moreau H."/>
            <person name="Not F."/>
            <person name="Otillar R."/>
            <person name="Panaud O."/>
            <person name="Pangilinan J."/>
            <person name="Paulsen I."/>
            <person name="Piegu B."/>
            <person name="Poliakov A."/>
            <person name="Robbens S."/>
            <person name="Schmutz J."/>
            <person name="Toulza E."/>
            <person name="Wyss T."/>
            <person name="Zelensky A."/>
            <person name="Zhou K."/>
            <person name="Armbrust E.V."/>
            <person name="Bhattacharya D."/>
            <person name="Goodenough U.W."/>
            <person name="Van de Peer Y."/>
            <person name="Grigoriev I.V."/>
        </authorList>
    </citation>
    <scope>NUCLEOTIDE SEQUENCE [LARGE SCALE GENOMIC DNA]</scope>
    <source>
        <strain evidence="2 3">CCMP1545</strain>
    </source>
</reference>
<organism evidence="3">
    <name type="scientific">Micromonas pusilla (strain CCMP1545)</name>
    <name type="common">Picoplanktonic green alga</name>
    <dbReference type="NCBI Taxonomy" id="564608"/>
    <lineage>
        <taxon>Eukaryota</taxon>
        <taxon>Viridiplantae</taxon>
        <taxon>Chlorophyta</taxon>
        <taxon>Mamiellophyceae</taxon>
        <taxon>Mamiellales</taxon>
        <taxon>Mamiellaceae</taxon>
        <taxon>Micromonas</taxon>
    </lineage>
</organism>
<evidence type="ECO:0000313" key="3">
    <source>
        <dbReference type="Proteomes" id="UP000001876"/>
    </source>
</evidence>
<protein>
    <submittedName>
        <fullName evidence="2">Predicted protein</fullName>
    </submittedName>
</protein>
<dbReference type="KEGG" id="mpp:MICPUCDRAFT_54953"/>
<dbReference type="GO" id="GO:0008757">
    <property type="term" value="F:S-adenosylmethionine-dependent methyltransferase activity"/>
    <property type="evidence" value="ECO:0007669"/>
    <property type="project" value="InterPro"/>
</dbReference>
<dbReference type="CDD" id="cd02440">
    <property type="entry name" value="AdoMet_MTases"/>
    <property type="match status" value="1"/>
</dbReference>
<evidence type="ECO:0000313" key="2">
    <source>
        <dbReference type="EMBL" id="EEH50957.1"/>
    </source>
</evidence>
<gene>
    <name evidence="2" type="ORF">MICPUCDRAFT_54953</name>
</gene>
<keyword evidence="3" id="KW-1185">Reference proteome</keyword>
<dbReference type="OrthoDB" id="573719at2759"/>
<dbReference type="Gene3D" id="3.40.50.150">
    <property type="entry name" value="Vaccinia Virus protein VP39"/>
    <property type="match status" value="1"/>
</dbReference>
<accession>C1NAK6</accession>
<dbReference type="AlphaFoldDB" id="C1NAK6"/>
<dbReference type="InterPro" id="IPR013216">
    <property type="entry name" value="Methyltransf_11"/>
</dbReference>
<dbReference type="RefSeq" id="XP_003064977.1">
    <property type="nucleotide sequence ID" value="XM_003064931.1"/>
</dbReference>
<evidence type="ECO:0000259" key="1">
    <source>
        <dbReference type="Pfam" id="PF08241"/>
    </source>
</evidence>
<dbReference type="SUPFAM" id="SSF53335">
    <property type="entry name" value="S-adenosyl-L-methionine-dependent methyltransferases"/>
    <property type="match status" value="1"/>
</dbReference>
<feature type="domain" description="Methyltransferase type 11" evidence="1">
    <location>
        <begin position="138"/>
        <end position="228"/>
    </location>
</feature>
<name>C1NAK6_MICPC</name>